<evidence type="ECO:0000259" key="5">
    <source>
        <dbReference type="Pfam" id="PF00294"/>
    </source>
</evidence>
<keyword evidence="2" id="KW-0808">Transferase</keyword>
<gene>
    <name evidence="6" type="ORF">ILEXP_LOCUS1406</name>
</gene>
<evidence type="ECO:0000256" key="1">
    <source>
        <dbReference type="ARBA" id="ARBA00010688"/>
    </source>
</evidence>
<dbReference type="Gene3D" id="3.40.1190.20">
    <property type="match status" value="1"/>
</dbReference>
<evidence type="ECO:0000256" key="2">
    <source>
        <dbReference type="ARBA" id="ARBA00022679"/>
    </source>
</evidence>
<dbReference type="GO" id="GO:0016301">
    <property type="term" value="F:kinase activity"/>
    <property type="evidence" value="ECO:0007669"/>
    <property type="project" value="UniProtKB-KW"/>
</dbReference>
<dbReference type="InterPro" id="IPR050306">
    <property type="entry name" value="PfkB_Carbo_kinase"/>
</dbReference>
<dbReference type="AlphaFoldDB" id="A0ABC8QSI0"/>
<feature type="region of interest" description="Disordered" evidence="4">
    <location>
        <begin position="18"/>
        <end position="39"/>
    </location>
</feature>
<evidence type="ECO:0000313" key="6">
    <source>
        <dbReference type="EMBL" id="CAK9134477.1"/>
    </source>
</evidence>
<dbReference type="PANTHER" id="PTHR43085:SF60">
    <property type="entry name" value="PFKB FAMILY CARBOHYDRATE KINASE"/>
    <property type="match status" value="1"/>
</dbReference>
<dbReference type="InterPro" id="IPR029056">
    <property type="entry name" value="Ribokinase-like"/>
</dbReference>
<feature type="domain" description="Carbohydrate kinase PfkB" evidence="5">
    <location>
        <begin position="69"/>
        <end position="286"/>
    </location>
</feature>
<evidence type="ECO:0000256" key="3">
    <source>
        <dbReference type="ARBA" id="ARBA00022777"/>
    </source>
</evidence>
<evidence type="ECO:0000313" key="7">
    <source>
        <dbReference type="Proteomes" id="UP001642360"/>
    </source>
</evidence>
<evidence type="ECO:0000256" key="4">
    <source>
        <dbReference type="SAM" id="MobiDB-lite"/>
    </source>
</evidence>
<dbReference type="Proteomes" id="UP001642360">
    <property type="component" value="Unassembled WGS sequence"/>
</dbReference>
<dbReference type="Pfam" id="PF00294">
    <property type="entry name" value="PfkB"/>
    <property type="match status" value="1"/>
</dbReference>
<accession>A0ABC8QSI0</accession>
<comment type="similarity">
    <text evidence="1">Belongs to the carbohydrate kinase PfkB family.</text>
</comment>
<dbReference type="InterPro" id="IPR011611">
    <property type="entry name" value="PfkB_dom"/>
</dbReference>
<keyword evidence="3" id="KW-0418">Kinase</keyword>
<keyword evidence="7" id="KW-1185">Reference proteome</keyword>
<proteinExistence type="inferred from homology"/>
<comment type="caution">
    <text evidence="6">The sequence shown here is derived from an EMBL/GenBank/DDBJ whole genome shotgun (WGS) entry which is preliminary data.</text>
</comment>
<name>A0ABC8QSI0_9AQUA</name>
<sequence length="359" mass="39776">MSCCFAFDFGKCSFKLSKGSSSHKLGAPTSPSVGKRGAEEKSPPVVCFREKLIEFVPTAEALGFEKTPATVSDAMARLEHYSDFIDKVGEDELRRMLIDFRRKSSNVSYSVRFNHHAETALAFATLREDGEHEFMLFRTSIADRLITKAEVDKNMTEASVFYYGSFSLIEESPWSTHLAAMDIANKSGCILSFTPTLLLPGWLSKSATSTPKANNTVWDQADVVTMCWSEFTWLVAPDVPGDDPPDDPPDDNQVLDKLGLPNVKLLILTEGPGVCRYYTKEFHGSVHGGNVLAQYYSAKNAFVCSLLKSLASDPNLYKDEEKLMEALILANSCEPFPMPEVIRPLFHGTSTSGRVPRSR</sequence>
<dbReference type="PANTHER" id="PTHR43085">
    <property type="entry name" value="HEXOKINASE FAMILY MEMBER"/>
    <property type="match status" value="1"/>
</dbReference>
<organism evidence="6 7">
    <name type="scientific">Ilex paraguariensis</name>
    <name type="common">yerba mate</name>
    <dbReference type="NCBI Taxonomy" id="185542"/>
    <lineage>
        <taxon>Eukaryota</taxon>
        <taxon>Viridiplantae</taxon>
        <taxon>Streptophyta</taxon>
        <taxon>Embryophyta</taxon>
        <taxon>Tracheophyta</taxon>
        <taxon>Spermatophyta</taxon>
        <taxon>Magnoliopsida</taxon>
        <taxon>eudicotyledons</taxon>
        <taxon>Gunneridae</taxon>
        <taxon>Pentapetalae</taxon>
        <taxon>asterids</taxon>
        <taxon>campanulids</taxon>
        <taxon>Aquifoliales</taxon>
        <taxon>Aquifoliaceae</taxon>
        <taxon>Ilex</taxon>
    </lineage>
</organism>
<dbReference type="EMBL" id="CAUOFW020000447">
    <property type="protein sequence ID" value="CAK9134477.1"/>
    <property type="molecule type" value="Genomic_DNA"/>
</dbReference>
<reference evidence="6 7" key="1">
    <citation type="submission" date="2024-02" db="EMBL/GenBank/DDBJ databases">
        <authorList>
            <person name="Vignale AGUSTIN F."/>
            <person name="Sosa J E."/>
            <person name="Modenutti C."/>
        </authorList>
    </citation>
    <scope>NUCLEOTIDE SEQUENCE [LARGE SCALE GENOMIC DNA]</scope>
</reference>
<dbReference type="SUPFAM" id="SSF53613">
    <property type="entry name" value="Ribokinase-like"/>
    <property type="match status" value="1"/>
</dbReference>
<protein>
    <recommendedName>
        <fullName evidence="5">Carbohydrate kinase PfkB domain-containing protein</fullName>
    </recommendedName>
</protein>